<reference evidence="2" key="1">
    <citation type="submission" date="2020-04" db="EMBL/GenBank/DDBJ databases">
        <authorList>
            <person name="Chiriac C."/>
            <person name="Salcher M."/>
            <person name="Ghai R."/>
            <person name="Kavagutti S V."/>
        </authorList>
    </citation>
    <scope>NUCLEOTIDE SEQUENCE</scope>
</reference>
<dbReference type="EMBL" id="LR796761">
    <property type="protein sequence ID" value="CAB4164324.1"/>
    <property type="molecule type" value="Genomic_DNA"/>
</dbReference>
<evidence type="ECO:0000313" key="2">
    <source>
        <dbReference type="EMBL" id="CAB4164324.1"/>
    </source>
</evidence>
<dbReference type="Pfam" id="PF00149">
    <property type="entry name" value="Metallophos"/>
    <property type="match status" value="1"/>
</dbReference>
<dbReference type="InterPro" id="IPR004843">
    <property type="entry name" value="Calcineurin-like_PHP"/>
</dbReference>
<evidence type="ECO:0000259" key="1">
    <source>
        <dbReference type="Pfam" id="PF00149"/>
    </source>
</evidence>
<dbReference type="Gene3D" id="3.60.21.10">
    <property type="match status" value="1"/>
</dbReference>
<sequence length="315" mass="35283">MKAKVTDEQFIEVWNKHHSPSKVAHELGISVSNIHARRSRLVAKGHKLITFDPLQRKTPFSPDDAPAVHFEKRRQLEVKNGHVIIFSDPHFYPDHNTVAQDALIKLIKELKPKAVLCGGDALDGTQIGRHDPTRGWHQPVSLEEQLACVCESMTAIKKAAKGAITYMTLGNHDARLSRYLAVNAPHMEGLPGTRLEDYIPSWPLSWTLEINGNTIVRHRHLGGMLHMQAQKAGCHYVHGHLHKLGCMAMPQYHDFKFSIDCGSLSDPSSDAFDYTEDGVPHVQGFAILTYKDGKLLWPEFCYVMGGKAFFRGALV</sequence>
<dbReference type="GO" id="GO:0016787">
    <property type="term" value="F:hydrolase activity"/>
    <property type="evidence" value="ECO:0007669"/>
    <property type="project" value="InterPro"/>
</dbReference>
<feature type="domain" description="Calcineurin-like phosphoesterase" evidence="1">
    <location>
        <begin position="82"/>
        <end position="216"/>
    </location>
</feature>
<protein>
    <submittedName>
        <fullName evidence="2">Calcineurin-like phosphoesterase domain, ApaH type</fullName>
    </submittedName>
</protein>
<accession>A0A6J5P9X8</accession>
<proteinExistence type="predicted"/>
<gene>
    <name evidence="2" type="ORF">UFOVP830_24</name>
</gene>
<dbReference type="InterPro" id="IPR029052">
    <property type="entry name" value="Metallo-depent_PP-like"/>
</dbReference>
<organism evidence="2">
    <name type="scientific">uncultured Caudovirales phage</name>
    <dbReference type="NCBI Taxonomy" id="2100421"/>
    <lineage>
        <taxon>Viruses</taxon>
        <taxon>Duplodnaviria</taxon>
        <taxon>Heunggongvirae</taxon>
        <taxon>Uroviricota</taxon>
        <taxon>Caudoviricetes</taxon>
        <taxon>Peduoviridae</taxon>
        <taxon>Maltschvirus</taxon>
        <taxon>Maltschvirus maltsch</taxon>
    </lineage>
</organism>
<dbReference type="SUPFAM" id="SSF56300">
    <property type="entry name" value="Metallo-dependent phosphatases"/>
    <property type="match status" value="1"/>
</dbReference>
<name>A0A6J5P9X8_9CAUD</name>